<accession>A0ABV9MUR2</accession>
<evidence type="ECO:0000256" key="4">
    <source>
        <dbReference type="ARBA" id="ARBA00022989"/>
    </source>
</evidence>
<proteinExistence type="inferred from homology"/>
<dbReference type="InterPro" id="IPR000390">
    <property type="entry name" value="Small_drug/metabolite_transptr"/>
</dbReference>
<feature type="transmembrane region" description="Helical" evidence="7">
    <location>
        <begin position="5"/>
        <end position="22"/>
    </location>
</feature>
<comment type="subcellular location">
    <subcellularLocation>
        <location evidence="1 6">Cell membrane</location>
        <topology evidence="1 6">Multi-pass membrane protein</topology>
    </subcellularLocation>
</comment>
<protein>
    <submittedName>
        <fullName evidence="8">DMT family transporter</fullName>
    </submittedName>
</protein>
<evidence type="ECO:0000256" key="6">
    <source>
        <dbReference type="RuleBase" id="RU003942"/>
    </source>
</evidence>
<reference evidence="9" key="1">
    <citation type="journal article" date="2019" name="Int. J. Syst. Evol. Microbiol.">
        <title>The Global Catalogue of Microorganisms (GCM) 10K type strain sequencing project: providing services to taxonomists for standard genome sequencing and annotation.</title>
        <authorList>
            <consortium name="The Broad Institute Genomics Platform"/>
            <consortium name="The Broad Institute Genome Sequencing Center for Infectious Disease"/>
            <person name="Wu L."/>
            <person name="Ma J."/>
        </authorList>
    </citation>
    <scope>NUCLEOTIDE SEQUENCE [LARGE SCALE GENOMIC DNA]</scope>
    <source>
        <strain evidence="9">CGMCC 1.19032</strain>
    </source>
</reference>
<gene>
    <name evidence="8" type="ORF">ACFO5I_01380</name>
</gene>
<keyword evidence="5 7" id="KW-0472">Membrane</keyword>
<evidence type="ECO:0000256" key="2">
    <source>
        <dbReference type="ARBA" id="ARBA00022475"/>
    </source>
</evidence>
<feature type="transmembrane region" description="Helical" evidence="7">
    <location>
        <begin position="28"/>
        <end position="46"/>
    </location>
</feature>
<evidence type="ECO:0000256" key="7">
    <source>
        <dbReference type="SAM" id="Phobius"/>
    </source>
</evidence>
<organism evidence="8 9">
    <name type="scientific">Enterococcus lemanii</name>
    <dbReference type="NCBI Taxonomy" id="1159752"/>
    <lineage>
        <taxon>Bacteria</taxon>
        <taxon>Bacillati</taxon>
        <taxon>Bacillota</taxon>
        <taxon>Bacilli</taxon>
        <taxon>Lactobacillales</taxon>
        <taxon>Enterococcaceae</taxon>
        <taxon>Enterococcus</taxon>
    </lineage>
</organism>
<keyword evidence="4 7" id="KW-1133">Transmembrane helix</keyword>
<dbReference type="InterPro" id="IPR045324">
    <property type="entry name" value="Small_multidrug_res"/>
</dbReference>
<comment type="similarity">
    <text evidence="6">Belongs to the drug/metabolite transporter (DMT) superfamily. Small multidrug resistance (SMR) (TC 2.A.7.1) family.</text>
</comment>
<comment type="caution">
    <text evidence="8">The sequence shown here is derived from an EMBL/GenBank/DDBJ whole genome shotgun (WGS) entry which is preliminary data.</text>
</comment>
<dbReference type="Pfam" id="PF00893">
    <property type="entry name" value="Multi_Drug_Res"/>
    <property type="match status" value="1"/>
</dbReference>
<evidence type="ECO:0000256" key="5">
    <source>
        <dbReference type="ARBA" id="ARBA00023136"/>
    </source>
</evidence>
<sequence length="113" mass="12237">MNTNWSKVVIAAFFEVLWVIGLNHANSFVAWIGTAVAIFISFYLMIMAGKKLPVGTVYAVFVGLGTVGTVFSDIVFFGESFKVTKIVFILVLLVGVVGLKLVTKDSIQEGVES</sequence>
<evidence type="ECO:0000256" key="3">
    <source>
        <dbReference type="ARBA" id="ARBA00022692"/>
    </source>
</evidence>
<dbReference type="PANTHER" id="PTHR30561:SF7">
    <property type="entry name" value="GUANIDINIUM EFFLUX SYSTEM SUBUNIT GDNC-RELATED"/>
    <property type="match status" value="1"/>
</dbReference>
<dbReference type="Gene3D" id="1.10.3730.20">
    <property type="match status" value="1"/>
</dbReference>
<keyword evidence="2" id="KW-1003">Cell membrane</keyword>
<dbReference type="SUPFAM" id="SSF103481">
    <property type="entry name" value="Multidrug resistance efflux transporter EmrE"/>
    <property type="match status" value="1"/>
</dbReference>
<dbReference type="EMBL" id="JBHSGS010000008">
    <property type="protein sequence ID" value="MFC4718398.1"/>
    <property type="molecule type" value="Genomic_DNA"/>
</dbReference>
<dbReference type="InterPro" id="IPR037185">
    <property type="entry name" value="EmrE-like"/>
</dbReference>
<evidence type="ECO:0000313" key="8">
    <source>
        <dbReference type="EMBL" id="MFC4718398.1"/>
    </source>
</evidence>
<evidence type="ECO:0000313" key="9">
    <source>
        <dbReference type="Proteomes" id="UP001595969"/>
    </source>
</evidence>
<dbReference type="Proteomes" id="UP001595969">
    <property type="component" value="Unassembled WGS sequence"/>
</dbReference>
<keyword evidence="9" id="KW-1185">Reference proteome</keyword>
<name>A0ABV9MUR2_9ENTE</name>
<evidence type="ECO:0000256" key="1">
    <source>
        <dbReference type="ARBA" id="ARBA00004651"/>
    </source>
</evidence>
<feature type="transmembrane region" description="Helical" evidence="7">
    <location>
        <begin position="83"/>
        <end position="102"/>
    </location>
</feature>
<dbReference type="PANTHER" id="PTHR30561">
    <property type="entry name" value="SMR FAMILY PROTON-DEPENDENT DRUG EFFLUX TRANSPORTER SUGE"/>
    <property type="match status" value="1"/>
</dbReference>
<dbReference type="RefSeq" id="WP_204654621.1">
    <property type="nucleotide sequence ID" value="NZ_JAFBFD010000032.1"/>
</dbReference>
<feature type="transmembrane region" description="Helical" evidence="7">
    <location>
        <begin position="58"/>
        <end position="77"/>
    </location>
</feature>
<keyword evidence="3 6" id="KW-0812">Transmembrane</keyword>